<organism evidence="2">
    <name type="scientific">Asparagus officinalis</name>
    <name type="common">Garden asparagus</name>
    <dbReference type="NCBI Taxonomy" id="4686"/>
    <lineage>
        <taxon>Eukaryota</taxon>
        <taxon>Viridiplantae</taxon>
        <taxon>Streptophyta</taxon>
        <taxon>Embryophyta</taxon>
        <taxon>Tracheophyta</taxon>
        <taxon>Spermatophyta</taxon>
        <taxon>Magnoliopsida</taxon>
        <taxon>Liliopsida</taxon>
        <taxon>Asparagales</taxon>
        <taxon>Asparagaceae</taxon>
        <taxon>Asparagoideae</taxon>
        <taxon>Asparagus</taxon>
    </lineage>
</organism>
<proteinExistence type="predicted"/>
<dbReference type="EMBL" id="AC183436">
    <property type="protein sequence ID" value="ABD63173.1"/>
    <property type="molecule type" value="Genomic_DNA"/>
</dbReference>
<accession>Q2AA22</accession>
<name>Q2AA22_ASPOF</name>
<gene>
    <name evidence="2" type="ORF">20.t00025</name>
</gene>
<feature type="compositionally biased region" description="Polar residues" evidence="1">
    <location>
        <begin position="1"/>
        <end position="11"/>
    </location>
</feature>
<dbReference type="AlphaFoldDB" id="Q2AA22"/>
<protein>
    <submittedName>
        <fullName evidence="2">Uncharacterized protein</fullName>
    </submittedName>
</protein>
<feature type="region of interest" description="Disordered" evidence="1">
    <location>
        <begin position="1"/>
        <end position="44"/>
    </location>
</feature>
<evidence type="ECO:0000256" key="1">
    <source>
        <dbReference type="SAM" id="MobiDB-lite"/>
    </source>
</evidence>
<reference evidence="2" key="1">
    <citation type="submission" date="2006-03" db="EMBL/GenBank/DDBJ databases">
        <title>Comparative Sequence and Genetic Analyses of Asparagus BACs Reveal No Microsynteny with Onion or Rice.</title>
        <authorList>
            <person name="Jernej J."/>
            <person name="Telgmann A."/>
            <person name="Jung C."/>
            <person name="Cheung F."/>
            <person name="Havey M.J."/>
            <person name="Town C.D."/>
        </authorList>
    </citation>
    <scope>NUCLEOTIDE SEQUENCE</scope>
</reference>
<evidence type="ECO:0000313" key="2">
    <source>
        <dbReference type="EMBL" id="ABD63173.1"/>
    </source>
</evidence>
<sequence length="76" mass="7874">MAPRRTGSNSKKVAGATCDMPSAENAGGALVHAGTFPSTSPPQGPPCRVFLPNVPLSQEHHFGYIGGPDPNELFSL</sequence>